<evidence type="ECO:0000313" key="3">
    <source>
        <dbReference type="Proteomes" id="UP001153269"/>
    </source>
</evidence>
<comment type="caution">
    <text evidence="2">The sequence shown here is derived from an EMBL/GenBank/DDBJ whole genome shotgun (WGS) entry which is preliminary data.</text>
</comment>
<sequence>MRSTAVPSSNPFEEPAWPLVDPQPAVEVCGWWQRSEQCPASLRPACRHHPPAVVLYAGSGGAFWGPRDLNRFPVVGCGRFRGGVHSGSRSSLQRAPRDQPQVHPESHSLRAPRRRLPADVSHSPTSVVLTAASVPVRLRVAGSRLSSLILRRQRPSQVVSAPVPAPRRSFLSDVSSLLTSEVLTAAAFPVPARGSQPMSLILRLQRSSDRHRLQSLLRGGGSHLTSLLF</sequence>
<gene>
    <name evidence="2" type="ORF">PLEPLA_LOCUS32238</name>
</gene>
<evidence type="ECO:0000256" key="1">
    <source>
        <dbReference type="SAM" id="MobiDB-lite"/>
    </source>
</evidence>
<accession>A0A9N7Z0K6</accession>
<organism evidence="2 3">
    <name type="scientific">Pleuronectes platessa</name>
    <name type="common">European plaice</name>
    <dbReference type="NCBI Taxonomy" id="8262"/>
    <lineage>
        <taxon>Eukaryota</taxon>
        <taxon>Metazoa</taxon>
        <taxon>Chordata</taxon>
        <taxon>Craniata</taxon>
        <taxon>Vertebrata</taxon>
        <taxon>Euteleostomi</taxon>
        <taxon>Actinopterygii</taxon>
        <taxon>Neopterygii</taxon>
        <taxon>Teleostei</taxon>
        <taxon>Neoteleostei</taxon>
        <taxon>Acanthomorphata</taxon>
        <taxon>Carangaria</taxon>
        <taxon>Pleuronectiformes</taxon>
        <taxon>Pleuronectoidei</taxon>
        <taxon>Pleuronectidae</taxon>
        <taxon>Pleuronectes</taxon>
    </lineage>
</organism>
<dbReference type="AlphaFoldDB" id="A0A9N7Z0K6"/>
<evidence type="ECO:0000313" key="2">
    <source>
        <dbReference type="EMBL" id="CAB1444522.1"/>
    </source>
</evidence>
<keyword evidence="3" id="KW-1185">Reference proteome</keyword>
<protein>
    <submittedName>
        <fullName evidence="2">Uncharacterized protein</fullName>
    </submittedName>
</protein>
<dbReference type="Proteomes" id="UP001153269">
    <property type="component" value="Unassembled WGS sequence"/>
</dbReference>
<proteinExistence type="predicted"/>
<dbReference type="EMBL" id="CADEAL010003394">
    <property type="protein sequence ID" value="CAB1444522.1"/>
    <property type="molecule type" value="Genomic_DNA"/>
</dbReference>
<name>A0A9N7Z0K6_PLEPL</name>
<feature type="region of interest" description="Disordered" evidence="1">
    <location>
        <begin position="84"/>
        <end position="121"/>
    </location>
</feature>
<reference evidence="2" key="1">
    <citation type="submission" date="2020-03" db="EMBL/GenBank/DDBJ databases">
        <authorList>
            <person name="Weist P."/>
        </authorList>
    </citation>
    <scope>NUCLEOTIDE SEQUENCE</scope>
</reference>